<name>A0A5C6SR30_FUSOC</name>
<accession>A0A5C6SR30</accession>
<evidence type="ECO:0000313" key="2">
    <source>
        <dbReference type="Proteomes" id="UP000321331"/>
    </source>
</evidence>
<sequence>MCLSNIFIGSTFVLDVSDKVPQQIQSGRVSFRAPCRDYMCFNSRVSQKRRQNIERWNPRCKYCMYLYRQAQCNPCSMSVVTHNPMPSCFKVIMDEDGPWFLKSLIKFINGMSTRGQELWYGTG</sequence>
<reference evidence="1 2" key="1">
    <citation type="submission" date="2019-07" db="EMBL/GenBank/DDBJ databases">
        <title>The First High-Quality Draft Genome Sequence of the Causal Agent of the Current Panama Disease Epidemic.</title>
        <authorList>
            <person name="Warmington R.J."/>
            <person name="Kay W."/>
            <person name="Jeffries A."/>
            <person name="Bebber D."/>
            <person name="Moore K."/>
            <person name="Studholme D.J."/>
        </authorList>
    </citation>
    <scope>NUCLEOTIDE SEQUENCE [LARGE SCALE GENOMIC DNA]</scope>
    <source>
        <strain evidence="1 2">TR4</strain>
    </source>
</reference>
<protein>
    <submittedName>
        <fullName evidence="1">Uncharacterized protein</fullName>
    </submittedName>
</protein>
<dbReference type="AlphaFoldDB" id="A0A5C6SR30"/>
<comment type="caution">
    <text evidence="1">The sequence shown here is derived from an EMBL/GenBank/DDBJ whole genome shotgun (WGS) entry which is preliminary data.</text>
</comment>
<dbReference type="Proteomes" id="UP000321331">
    <property type="component" value="Unassembled WGS sequence"/>
</dbReference>
<organism evidence="1 2">
    <name type="scientific">Fusarium oxysporum f. sp. cubense</name>
    <dbReference type="NCBI Taxonomy" id="61366"/>
    <lineage>
        <taxon>Eukaryota</taxon>
        <taxon>Fungi</taxon>
        <taxon>Dikarya</taxon>
        <taxon>Ascomycota</taxon>
        <taxon>Pezizomycotina</taxon>
        <taxon>Sordariomycetes</taxon>
        <taxon>Hypocreomycetidae</taxon>
        <taxon>Hypocreales</taxon>
        <taxon>Nectriaceae</taxon>
        <taxon>Fusarium</taxon>
        <taxon>Fusarium oxysporum species complex</taxon>
    </lineage>
</organism>
<proteinExistence type="predicted"/>
<dbReference type="EMBL" id="VMNF01000011">
    <property type="protein sequence ID" value="TXC00041.1"/>
    <property type="molecule type" value="Genomic_DNA"/>
</dbReference>
<gene>
    <name evidence="1" type="ORF">FocTR4_00013868</name>
</gene>
<evidence type="ECO:0000313" key="1">
    <source>
        <dbReference type="EMBL" id="TXC00041.1"/>
    </source>
</evidence>